<dbReference type="EMBL" id="JH921454">
    <property type="protein sequence ID" value="EKD12793.1"/>
    <property type="molecule type" value="Genomic_DNA"/>
</dbReference>
<protein>
    <submittedName>
        <fullName evidence="2">Uncharacterized protein</fullName>
    </submittedName>
</protein>
<dbReference type="InParanoid" id="K1WVT2"/>
<name>K1WVT2_MARBU</name>
<dbReference type="KEGG" id="mbe:MBM_09022"/>
<feature type="region of interest" description="Disordered" evidence="1">
    <location>
        <begin position="155"/>
        <end position="184"/>
    </location>
</feature>
<dbReference type="RefSeq" id="XP_007296911.1">
    <property type="nucleotide sequence ID" value="XM_007296849.1"/>
</dbReference>
<organism evidence="2 3">
    <name type="scientific">Marssonina brunnea f. sp. multigermtubi (strain MB_m1)</name>
    <name type="common">Marssonina leaf spot fungus</name>
    <dbReference type="NCBI Taxonomy" id="1072389"/>
    <lineage>
        <taxon>Eukaryota</taxon>
        <taxon>Fungi</taxon>
        <taxon>Dikarya</taxon>
        <taxon>Ascomycota</taxon>
        <taxon>Pezizomycotina</taxon>
        <taxon>Leotiomycetes</taxon>
        <taxon>Helotiales</taxon>
        <taxon>Drepanopezizaceae</taxon>
        <taxon>Drepanopeziza</taxon>
    </lineage>
</organism>
<dbReference type="GeneID" id="18764957"/>
<evidence type="ECO:0000313" key="2">
    <source>
        <dbReference type="EMBL" id="EKD12793.1"/>
    </source>
</evidence>
<evidence type="ECO:0000256" key="1">
    <source>
        <dbReference type="SAM" id="MobiDB-lite"/>
    </source>
</evidence>
<keyword evidence="3" id="KW-1185">Reference proteome</keyword>
<feature type="compositionally biased region" description="Low complexity" evidence="1">
    <location>
        <begin position="1"/>
        <end position="14"/>
    </location>
</feature>
<dbReference type="Proteomes" id="UP000006753">
    <property type="component" value="Unassembled WGS sequence"/>
</dbReference>
<dbReference type="AlphaFoldDB" id="K1WVT2"/>
<feature type="compositionally biased region" description="Low complexity" evidence="1">
    <location>
        <begin position="21"/>
        <end position="46"/>
    </location>
</feature>
<proteinExistence type="predicted"/>
<dbReference type="OrthoDB" id="5372011at2759"/>
<accession>K1WVT2</accession>
<dbReference type="eggNOG" id="ENOG502SW7I">
    <property type="taxonomic scope" value="Eukaryota"/>
</dbReference>
<evidence type="ECO:0000313" key="3">
    <source>
        <dbReference type="Proteomes" id="UP000006753"/>
    </source>
</evidence>
<sequence length="184" mass="20341">MSSTTSASTSTSPGSTPPPQGFQGSQGTPQNSLYGNSGASASNSSSRPRTGTPHSARKRSGRLGRVPTRFTASMQDRQARNKDPYSSDSSSEDELSTRRFDAYGNDSYENIEKRRQAAIILDSPELLMMHSQARGDSIPGTRHYFTKILCGYHDEEDTYPDNGQLPEKEKEKFKRHVSEQSSRK</sequence>
<gene>
    <name evidence="2" type="ORF">MBM_09022</name>
</gene>
<dbReference type="OMA" id="AMFVLDN"/>
<feature type="compositionally biased region" description="Basic and acidic residues" evidence="1">
    <location>
        <begin position="166"/>
        <end position="184"/>
    </location>
</feature>
<reference evidence="2 3" key="1">
    <citation type="journal article" date="2012" name="BMC Genomics">
        <title>Sequencing the genome of Marssonina brunnea reveals fungus-poplar co-evolution.</title>
        <authorList>
            <person name="Zhu S."/>
            <person name="Cao Y.-Z."/>
            <person name="Jiang C."/>
            <person name="Tan B.-Y."/>
            <person name="Wang Z."/>
            <person name="Feng S."/>
            <person name="Zhang L."/>
            <person name="Su X.-H."/>
            <person name="Brejova B."/>
            <person name="Vinar T."/>
            <person name="Xu M."/>
            <person name="Wang M.-X."/>
            <person name="Zhang S.-G."/>
            <person name="Huang M.-R."/>
            <person name="Wu R."/>
            <person name="Zhou Y."/>
        </authorList>
    </citation>
    <scope>NUCLEOTIDE SEQUENCE [LARGE SCALE GENOMIC DNA]</scope>
    <source>
        <strain evidence="2 3">MB_m1</strain>
    </source>
</reference>
<dbReference type="HOGENOM" id="CLU_1468480_0_0_1"/>
<feature type="region of interest" description="Disordered" evidence="1">
    <location>
        <begin position="1"/>
        <end position="104"/>
    </location>
</feature>